<dbReference type="Proteomes" id="UP000053937">
    <property type="component" value="Unassembled WGS sequence"/>
</dbReference>
<feature type="domain" description="Schlafen AlbA-2" evidence="1">
    <location>
        <begin position="30"/>
        <end position="158"/>
    </location>
</feature>
<evidence type="ECO:0000313" key="3">
    <source>
        <dbReference type="Proteomes" id="UP000053937"/>
    </source>
</evidence>
<proteinExistence type="predicted"/>
<dbReference type="InterPro" id="IPR007421">
    <property type="entry name" value="Schlafen_AlbA_2_dom"/>
</dbReference>
<dbReference type="Pfam" id="PF04326">
    <property type="entry name" value="SLFN_AlbA_2"/>
    <property type="match status" value="1"/>
</dbReference>
<dbReference type="EMBL" id="LMBR01000221">
    <property type="protein sequence ID" value="KUL20601.1"/>
    <property type="molecule type" value="Genomic_DNA"/>
</dbReference>
<dbReference type="InterPro" id="IPR038461">
    <property type="entry name" value="Schlafen_AlbA_2_dom_sf"/>
</dbReference>
<gene>
    <name evidence="2" type="ORF">ASB62_08710</name>
</gene>
<dbReference type="OrthoDB" id="1120869at2"/>
<organism evidence="2 3">
    <name type="scientific">Chlorobium limicola</name>
    <dbReference type="NCBI Taxonomy" id="1092"/>
    <lineage>
        <taxon>Bacteria</taxon>
        <taxon>Pseudomonadati</taxon>
        <taxon>Chlorobiota</taxon>
        <taxon>Chlorobiia</taxon>
        <taxon>Chlorobiales</taxon>
        <taxon>Chlorobiaceae</taxon>
        <taxon>Chlorobium/Pelodictyon group</taxon>
        <taxon>Chlorobium</taxon>
    </lineage>
</organism>
<dbReference type="RefSeq" id="WP_059139506.1">
    <property type="nucleotide sequence ID" value="NZ_LMBR01000221.1"/>
</dbReference>
<reference evidence="2 3" key="1">
    <citation type="submission" date="2015-10" db="EMBL/GenBank/DDBJ databases">
        <title>Draft Genome Sequence of Chlorobium limicola strain Frasassi Growing under Artificial Lighting in the Frasassi Cave System.</title>
        <authorList>
            <person name="Mansor M."/>
            <person name="Macalady J."/>
        </authorList>
    </citation>
    <scope>NUCLEOTIDE SEQUENCE [LARGE SCALE GENOMIC DNA]</scope>
    <source>
        <strain evidence="2 3">Frasassi</strain>
    </source>
</reference>
<dbReference type="Gene3D" id="3.30.950.30">
    <property type="entry name" value="Schlafen, AAA domain"/>
    <property type="match status" value="1"/>
</dbReference>
<name>A0A101J5Q6_CHLLI</name>
<accession>A0A101J5Q6</accession>
<sequence>MEAKTPFSQEDLNEIFKISPADPERVISRESSSLEFKESFGWASLPKYLKTSAAYANAKGGYIVFGIANKPHRLCGLSGANLKLFEDIDPEKMSRNFNEHFAPEIEWTIQEYELQGKVFGLLYIHEAKDKPVVCTKDAGKELKESDIYYRYRGRSERIKYPELRAILEAKRETEQRLWMQHLENIARIGVREAGIFDLHSGSVTGSGGSFLIDESLLSQLSFIKEGEFSEVKGMPALKLIGHVEPLAGSVIGTAKKQIVKTKGIRTADIVLSTLNQDNVPEPDEYIKQICFESTAFLPVYYFIKKSGMTLDKNVEVLEGVVSRSATRGKLIERLKSGNTQELAIPNGSTSAATKKRKYAEALRSKKVNAGLTGKDLEYCLQAIRGLTADEVKSNSKYIRELLRNWFNKHYASAKGPLADNLRRAICWVDEALNMVDCK</sequence>
<comment type="caution">
    <text evidence="2">The sequence shown here is derived from an EMBL/GenBank/DDBJ whole genome shotgun (WGS) entry which is preliminary data.</text>
</comment>
<evidence type="ECO:0000313" key="2">
    <source>
        <dbReference type="EMBL" id="KUL20601.1"/>
    </source>
</evidence>
<protein>
    <recommendedName>
        <fullName evidence="1">Schlafen AlbA-2 domain-containing protein</fullName>
    </recommendedName>
</protein>
<keyword evidence="3" id="KW-1185">Reference proteome</keyword>
<dbReference type="AlphaFoldDB" id="A0A101J5Q6"/>
<evidence type="ECO:0000259" key="1">
    <source>
        <dbReference type="Pfam" id="PF04326"/>
    </source>
</evidence>